<comment type="function">
    <text evidence="6">Accessory subunit of the DNA polymerase alpha complex (also known as the alpha DNA polymerase-primase complex) which plays an essential role in the initiation of DNA synthesis.</text>
</comment>
<dbReference type="GO" id="GO:0003677">
    <property type="term" value="F:DNA binding"/>
    <property type="evidence" value="ECO:0007669"/>
    <property type="project" value="InterPro"/>
</dbReference>
<evidence type="ECO:0000256" key="7">
    <source>
        <dbReference type="SAM" id="MobiDB-lite"/>
    </source>
</evidence>
<dbReference type="VEuPathDB" id="FungiDB:MELLADRAFT_77651"/>
<keyword evidence="5 6" id="KW-0539">Nucleus</keyword>
<dbReference type="KEGG" id="mlr:MELLADRAFT_77651"/>
<dbReference type="AlphaFoldDB" id="F4RK78"/>
<evidence type="ECO:0000313" key="11">
    <source>
        <dbReference type="Proteomes" id="UP000001072"/>
    </source>
</evidence>
<feature type="compositionally biased region" description="Polar residues" evidence="7">
    <location>
        <begin position="1"/>
        <end position="10"/>
    </location>
</feature>
<dbReference type="Gene3D" id="3.60.21.60">
    <property type="match status" value="2"/>
</dbReference>
<evidence type="ECO:0000259" key="8">
    <source>
        <dbReference type="Pfam" id="PF04042"/>
    </source>
</evidence>
<dbReference type="PANTHER" id="PTHR23061:SF12">
    <property type="entry name" value="DNA POLYMERASE ALPHA SUBUNIT B"/>
    <property type="match status" value="1"/>
</dbReference>
<dbReference type="HOGENOM" id="CLU_014923_1_0_1"/>
<proteinExistence type="inferred from homology"/>
<accession>F4RK78</accession>
<dbReference type="GO" id="GO:0006270">
    <property type="term" value="P:DNA replication initiation"/>
    <property type="evidence" value="ECO:0007669"/>
    <property type="project" value="TreeGrafter"/>
</dbReference>
<dbReference type="GeneID" id="18932979"/>
<dbReference type="FunCoup" id="F4RK78">
    <property type="interactions" value="167"/>
</dbReference>
<dbReference type="eggNOG" id="KOG1625">
    <property type="taxonomic scope" value="Eukaryota"/>
</dbReference>
<dbReference type="InParanoid" id="F4RK78"/>
<protein>
    <recommendedName>
        <fullName evidence="3 6">DNA polymerase alpha subunit B</fullName>
    </recommendedName>
</protein>
<evidence type="ECO:0000259" key="9">
    <source>
        <dbReference type="Pfam" id="PF22062"/>
    </source>
</evidence>
<keyword evidence="4 6" id="KW-0235">DNA replication</keyword>
<comment type="subcellular location">
    <subcellularLocation>
        <location evidence="1 6">Nucleus</location>
    </subcellularLocation>
</comment>
<gene>
    <name evidence="10" type="ORF">MELLADRAFT_77651</name>
</gene>
<name>F4RK78_MELLP</name>
<organism evidence="11">
    <name type="scientific">Melampsora larici-populina (strain 98AG31 / pathotype 3-4-7)</name>
    <name type="common">Poplar leaf rust fungus</name>
    <dbReference type="NCBI Taxonomy" id="747676"/>
    <lineage>
        <taxon>Eukaryota</taxon>
        <taxon>Fungi</taxon>
        <taxon>Dikarya</taxon>
        <taxon>Basidiomycota</taxon>
        <taxon>Pucciniomycotina</taxon>
        <taxon>Pucciniomycetes</taxon>
        <taxon>Pucciniales</taxon>
        <taxon>Melampsoraceae</taxon>
        <taxon>Melampsora</taxon>
    </lineage>
</organism>
<dbReference type="RefSeq" id="XP_007409493.1">
    <property type="nucleotide sequence ID" value="XM_007409431.1"/>
</dbReference>
<comment type="similarity">
    <text evidence="2 6">Belongs to the DNA polymerase alpha subunit B family.</text>
</comment>
<dbReference type="GO" id="GO:0005658">
    <property type="term" value="C:alpha DNA polymerase:primase complex"/>
    <property type="evidence" value="ECO:0007669"/>
    <property type="project" value="TreeGrafter"/>
</dbReference>
<feature type="domain" description="DNA polymerase alpha/delta/epsilon subunit B" evidence="8">
    <location>
        <begin position="340"/>
        <end position="531"/>
    </location>
</feature>
<keyword evidence="11" id="KW-1185">Reference proteome</keyword>
<evidence type="ECO:0000256" key="3">
    <source>
        <dbReference type="ARBA" id="ARBA00018596"/>
    </source>
</evidence>
<dbReference type="Proteomes" id="UP000001072">
    <property type="component" value="Unassembled WGS sequence"/>
</dbReference>
<dbReference type="OrthoDB" id="336885at2759"/>
<sequence length="636" mass="70064">MNSKDSNMAGPSSVAIKKRQPNPGQGSGHFLKVCLLILVPDFLIDRLDEFGIFATPKAPRRTGNPQNASLNKNSSNSRPSSALAVKREDIEGDIFSSPFASRSKGHPTEIINGVTPSKPNLPIRAKLDSPRQPNSPAAFNSRPEPFKVMDSLNSYLPLPTASANTSRTSTHPIKFGAAASTSDWNYRYMFEKLSDRSDVLDQKLEYFSNILADWHGIEEWSDPSVVSQEDIWAVGRICAETQDTKVSDNACWLETSRLGGYGRRVWLKWDEALKVHGVGSGEGGVGLFPGAIIGVKGRNGGGTYFSVQEILTMPPVDPPTTLPTKLVEYLPSVEETPIKFAIACGPFTTDDNLDFLPLDALLTQLATEHLDLVILLGPFIDSNHPLIKTGDIDDTPSTLFREKIATRLIKLRTSSPQTRIYLIPSLRDIIAPHAAYPQSPLNFRDPALGLTSDIKCLPNPITITINEVVIGINNVDVLMSIRKEEFFKPALVQDDGESNEGPDPNARDIISRACRHVMRQRSFYPLFPATLGAGIDQVNLDVTHHELIKYDPVGADILIMPTSFTAFAKIVDSTVIVNPRQLCKGQGTGTYARFTIHGPEKTNLEAEILRGNESPDEIEAIEHNIWERCRVDLIRI</sequence>
<feature type="region of interest" description="Disordered" evidence="7">
    <location>
        <begin position="55"/>
        <end position="145"/>
    </location>
</feature>
<dbReference type="PANTHER" id="PTHR23061">
    <property type="entry name" value="DNA POLYMERASE 2 ALPHA 70 KDA SUBUNIT"/>
    <property type="match status" value="1"/>
</dbReference>
<evidence type="ECO:0000256" key="2">
    <source>
        <dbReference type="ARBA" id="ARBA00007299"/>
    </source>
</evidence>
<evidence type="ECO:0000256" key="5">
    <source>
        <dbReference type="ARBA" id="ARBA00023242"/>
    </source>
</evidence>
<feature type="compositionally biased region" description="Polar residues" evidence="7">
    <location>
        <begin position="63"/>
        <end position="80"/>
    </location>
</feature>
<evidence type="ECO:0000256" key="1">
    <source>
        <dbReference type="ARBA" id="ARBA00004123"/>
    </source>
</evidence>
<dbReference type="Pfam" id="PF04042">
    <property type="entry name" value="DNA_pol_E_B"/>
    <property type="match status" value="1"/>
</dbReference>
<dbReference type="InterPro" id="IPR007185">
    <property type="entry name" value="DNA_pol_a/d/e_bsu"/>
</dbReference>
<dbReference type="PIRSF" id="PIRSF018300">
    <property type="entry name" value="DNA_pol_alph_2"/>
    <property type="match status" value="1"/>
</dbReference>
<feature type="region of interest" description="Disordered" evidence="7">
    <location>
        <begin position="1"/>
        <end position="23"/>
    </location>
</feature>
<dbReference type="InterPro" id="IPR016722">
    <property type="entry name" value="DNA_pol_alpha_bsu"/>
</dbReference>
<reference evidence="11" key="1">
    <citation type="journal article" date="2011" name="Proc. Natl. Acad. Sci. U.S.A.">
        <title>Obligate biotrophy features unraveled by the genomic analysis of rust fungi.</title>
        <authorList>
            <person name="Duplessis S."/>
            <person name="Cuomo C.A."/>
            <person name="Lin Y.-C."/>
            <person name="Aerts A."/>
            <person name="Tisserant E."/>
            <person name="Veneault-Fourrey C."/>
            <person name="Joly D.L."/>
            <person name="Hacquard S."/>
            <person name="Amselem J."/>
            <person name="Cantarel B.L."/>
            <person name="Chiu R."/>
            <person name="Coutinho P.M."/>
            <person name="Feau N."/>
            <person name="Field M."/>
            <person name="Frey P."/>
            <person name="Gelhaye E."/>
            <person name="Goldberg J."/>
            <person name="Grabherr M.G."/>
            <person name="Kodira C.D."/>
            <person name="Kohler A."/>
            <person name="Kuees U."/>
            <person name="Lindquist E.A."/>
            <person name="Lucas S.M."/>
            <person name="Mago R."/>
            <person name="Mauceli E."/>
            <person name="Morin E."/>
            <person name="Murat C."/>
            <person name="Pangilinan J.L."/>
            <person name="Park R."/>
            <person name="Pearson M."/>
            <person name="Quesneville H."/>
            <person name="Rouhier N."/>
            <person name="Sakthikumar S."/>
            <person name="Salamov A.A."/>
            <person name="Schmutz J."/>
            <person name="Selles B."/>
            <person name="Shapiro H."/>
            <person name="Tanguay P."/>
            <person name="Tuskan G.A."/>
            <person name="Henrissat B."/>
            <person name="Van de Peer Y."/>
            <person name="Rouze P."/>
            <person name="Ellis J.G."/>
            <person name="Dodds P.N."/>
            <person name="Schein J.E."/>
            <person name="Zhong S."/>
            <person name="Hamelin R.C."/>
            <person name="Grigoriev I.V."/>
            <person name="Szabo L.J."/>
            <person name="Martin F."/>
        </authorList>
    </citation>
    <scope>NUCLEOTIDE SEQUENCE [LARGE SCALE GENOMIC DNA]</scope>
    <source>
        <strain evidence="11">98AG31 / pathotype 3-4-7</strain>
    </source>
</reference>
<evidence type="ECO:0000256" key="4">
    <source>
        <dbReference type="ARBA" id="ARBA00022705"/>
    </source>
</evidence>
<dbReference type="STRING" id="747676.F4RK78"/>
<evidence type="ECO:0000313" key="10">
    <source>
        <dbReference type="EMBL" id="EGG07051.1"/>
    </source>
</evidence>
<evidence type="ECO:0000256" key="6">
    <source>
        <dbReference type="PIRNR" id="PIRNR018300"/>
    </source>
</evidence>
<dbReference type="EMBL" id="GL883105">
    <property type="protein sequence ID" value="EGG07051.1"/>
    <property type="molecule type" value="Genomic_DNA"/>
</dbReference>
<dbReference type="Pfam" id="PF22062">
    <property type="entry name" value="OB_DPOA2"/>
    <property type="match status" value="1"/>
</dbReference>
<feature type="domain" description="DNA polymerase alpha subunit B OB" evidence="9">
    <location>
        <begin position="197"/>
        <end position="312"/>
    </location>
</feature>
<dbReference type="InterPro" id="IPR054300">
    <property type="entry name" value="OB_DPOA2"/>
</dbReference>